<name>A0ABS6JE75_9BACI</name>
<dbReference type="RefSeq" id="WP_217065373.1">
    <property type="nucleotide sequence ID" value="NZ_JAHQCS010000073.1"/>
</dbReference>
<organism evidence="1 2">
    <name type="scientific">Evansella tamaricis</name>
    <dbReference type="NCBI Taxonomy" id="2069301"/>
    <lineage>
        <taxon>Bacteria</taxon>
        <taxon>Bacillati</taxon>
        <taxon>Bacillota</taxon>
        <taxon>Bacilli</taxon>
        <taxon>Bacillales</taxon>
        <taxon>Bacillaceae</taxon>
        <taxon>Evansella</taxon>
    </lineage>
</organism>
<dbReference type="EMBL" id="JAHQCS010000073">
    <property type="protein sequence ID" value="MBU9711474.1"/>
    <property type="molecule type" value="Genomic_DNA"/>
</dbReference>
<accession>A0ABS6JE75</accession>
<protein>
    <recommendedName>
        <fullName evidence="3">Phage protein</fullName>
    </recommendedName>
</protein>
<evidence type="ECO:0000313" key="2">
    <source>
        <dbReference type="Proteomes" id="UP000784880"/>
    </source>
</evidence>
<comment type="caution">
    <text evidence="1">The sequence shown here is derived from an EMBL/GenBank/DDBJ whole genome shotgun (WGS) entry which is preliminary data.</text>
</comment>
<proteinExistence type="predicted"/>
<keyword evidence="2" id="KW-1185">Reference proteome</keyword>
<gene>
    <name evidence="1" type="ORF">KS419_06985</name>
</gene>
<dbReference type="Proteomes" id="UP000784880">
    <property type="component" value="Unassembled WGS sequence"/>
</dbReference>
<reference evidence="1 2" key="1">
    <citation type="submission" date="2021-06" db="EMBL/GenBank/DDBJ databases">
        <title>Bacillus sp. RD4P76, an endophyte from a halophyte.</title>
        <authorList>
            <person name="Sun J.-Q."/>
        </authorList>
    </citation>
    <scope>NUCLEOTIDE SEQUENCE [LARGE SCALE GENOMIC DNA]</scope>
    <source>
        <strain evidence="1 2">CGMCC 1.15917</strain>
    </source>
</reference>
<evidence type="ECO:0008006" key="3">
    <source>
        <dbReference type="Google" id="ProtNLM"/>
    </source>
</evidence>
<sequence>MENIARKVDLGEIIVVSRLFKLNTYQMVTLLENGSMEVFDHKEDFLKKYGKKDVYVEFEDWCELNTGKVFTKLK</sequence>
<evidence type="ECO:0000313" key="1">
    <source>
        <dbReference type="EMBL" id="MBU9711474.1"/>
    </source>
</evidence>